<protein>
    <submittedName>
        <fullName evidence="3">Uncharacterized protein</fullName>
    </submittedName>
</protein>
<feature type="compositionally biased region" description="Polar residues" evidence="2">
    <location>
        <begin position="56"/>
        <end position="68"/>
    </location>
</feature>
<reference evidence="3" key="1">
    <citation type="submission" date="2023-07" db="EMBL/GenBank/DDBJ databases">
        <authorList>
            <consortium name="AG Swart"/>
            <person name="Singh M."/>
            <person name="Singh A."/>
            <person name="Seah K."/>
            <person name="Emmerich C."/>
        </authorList>
    </citation>
    <scope>NUCLEOTIDE SEQUENCE</scope>
    <source>
        <strain evidence="3">DP1</strain>
    </source>
</reference>
<dbReference type="EMBL" id="CAMPGE010004624">
    <property type="protein sequence ID" value="CAI2363474.1"/>
    <property type="molecule type" value="Genomic_DNA"/>
</dbReference>
<sequence>MRRDWSTYEDYQNSYDFYHSPLRGKEKLAVFRENIERIVQNMFEDKEKSQMKPVESSPQYEDSTSSISVNPSQIDIILDENQDDNDEATKERLVSTCIQDPALTELVMTLSQYKGKYYEQKLKDNQALYPLEQEEEEEEIAKKYITCDEVKQLQVENCQLEEQEKVLSQRYGQKEMALRELKEVMGRMQDEREEILREIECEKQANLLIKMESEKNKRK</sequence>
<evidence type="ECO:0000256" key="2">
    <source>
        <dbReference type="SAM" id="MobiDB-lite"/>
    </source>
</evidence>
<evidence type="ECO:0000256" key="1">
    <source>
        <dbReference type="SAM" id="Coils"/>
    </source>
</evidence>
<accession>A0AAD1UAV4</accession>
<name>A0AAD1UAV4_EUPCR</name>
<dbReference type="Proteomes" id="UP001295684">
    <property type="component" value="Unassembled WGS sequence"/>
</dbReference>
<evidence type="ECO:0000313" key="4">
    <source>
        <dbReference type="Proteomes" id="UP001295684"/>
    </source>
</evidence>
<keyword evidence="1" id="KW-0175">Coiled coil</keyword>
<feature type="region of interest" description="Disordered" evidence="2">
    <location>
        <begin position="44"/>
        <end position="68"/>
    </location>
</feature>
<gene>
    <name evidence="3" type="ORF">ECRASSUSDP1_LOCUS4810</name>
</gene>
<keyword evidence="4" id="KW-1185">Reference proteome</keyword>
<comment type="caution">
    <text evidence="3">The sequence shown here is derived from an EMBL/GenBank/DDBJ whole genome shotgun (WGS) entry which is preliminary data.</text>
</comment>
<proteinExistence type="predicted"/>
<organism evidence="3 4">
    <name type="scientific">Euplotes crassus</name>
    <dbReference type="NCBI Taxonomy" id="5936"/>
    <lineage>
        <taxon>Eukaryota</taxon>
        <taxon>Sar</taxon>
        <taxon>Alveolata</taxon>
        <taxon>Ciliophora</taxon>
        <taxon>Intramacronucleata</taxon>
        <taxon>Spirotrichea</taxon>
        <taxon>Hypotrichia</taxon>
        <taxon>Euplotida</taxon>
        <taxon>Euplotidae</taxon>
        <taxon>Moneuplotes</taxon>
    </lineage>
</organism>
<feature type="coiled-coil region" evidence="1">
    <location>
        <begin position="174"/>
        <end position="205"/>
    </location>
</feature>
<evidence type="ECO:0000313" key="3">
    <source>
        <dbReference type="EMBL" id="CAI2363474.1"/>
    </source>
</evidence>
<dbReference type="AlphaFoldDB" id="A0AAD1UAV4"/>